<protein>
    <recommendedName>
        <fullName evidence="5">Ras-related protein Rab-28</fullName>
    </recommendedName>
</protein>
<evidence type="ECO:0000313" key="4">
    <source>
        <dbReference type="Proteomes" id="UP001372834"/>
    </source>
</evidence>
<dbReference type="GO" id="GO:0005525">
    <property type="term" value="F:GTP binding"/>
    <property type="evidence" value="ECO:0007669"/>
    <property type="project" value="InterPro"/>
</dbReference>
<dbReference type="PANTHER" id="PTHR47978">
    <property type="match status" value="1"/>
</dbReference>
<dbReference type="NCBIfam" id="TIGR00231">
    <property type="entry name" value="small_GTP"/>
    <property type="match status" value="1"/>
</dbReference>
<dbReference type="InterPro" id="IPR005225">
    <property type="entry name" value="Small_GTP-bd"/>
</dbReference>
<dbReference type="Pfam" id="PF00071">
    <property type="entry name" value="Ras"/>
    <property type="match status" value="1"/>
</dbReference>
<dbReference type="SMART" id="SM00173">
    <property type="entry name" value="RAS"/>
    <property type="match status" value="1"/>
</dbReference>
<evidence type="ECO:0000256" key="1">
    <source>
        <dbReference type="ARBA" id="ARBA00006270"/>
    </source>
</evidence>
<evidence type="ECO:0008006" key="5">
    <source>
        <dbReference type="Google" id="ProtNLM"/>
    </source>
</evidence>
<dbReference type="PROSITE" id="PS51419">
    <property type="entry name" value="RAB"/>
    <property type="match status" value="1"/>
</dbReference>
<gene>
    <name evidence="3" type="ORF">RUM43_010011</name>
</gene>
<evidence type="ECO:0000256" key="2">
    <source>
        <dbReference type="ARBA" id="ARBA00022741"/>
    </source>
</evidence>
<dbReference type="SMART" id="SM00175">
    <property type="entry name" value="RAB"/>
    <property type="match status" value="1"/>
</dbReference>
<dbReference type="PROSITE" id="PS51421">
    <property type="entry name" value="RAS"/>
    <property type="match status" value="1"/>
</dbReference>
<reference evidence="3 4" key="1">
    <citation type="submission" date="2023-10" db="EMBL/GenBank/DDBJ databases">
        <title>Genomes of two closely related lineages of the louse Polyplax serrata with different host specificities.</title>
        <authorList>
            <person name="Martinu J."/>
            <person name="Tarabai H."/>
            <person name="Stefka J."/>
            <person name="Hypsa V."/>
        </authorList>
    </citation>
    <scope>NUCLEOTIDE SEQUENCE [LARGE SCALE GENOMIC DNA]</scope>
    <source>
        <strain evidence="3">HR10_N</strain>
    </source>
</reference>
<evidence type="ECO:0000313" key="3">
    <source>
        <dbReference type="EMBL" id="KAK6636351.1"/>
    </source>
</evidence>
<comment type="similarity">
    <text evidence="1">Belongs to the small GTPase superfamily. Rab family.</text>
</comment>
<sequence length="196" mass="22403">MSDSETEQTEDDLKILLLGDTAVGKSSLVKRFCRNEFTRQYFPTVGVDFFLKRLILQKYRNVTLKIWDVGGTAQNGNMLDKYVFGSDIIILIYDITNNTSFCSIELWLELAKNINKKQDRKPLLAIFGNKCDLEHQRMVNLAFQKLIAEYLGVKLSKAEIEEHQSVVKAEISTYSDLPVQPVRPMSTSRSSICLLQ</sequence>
<dbReference type="InterPro" id="IPR001806">
    <property type="entry name" value="Small_GTPase"/>
</dbReference>
<keyword evidence="2" id="KW-0547">Nucleotide-binding</keyword>
<dbReference type="FunFam" id="3.40.50.300:FF:001447">
    <property type="entry name" value="Ras-related protein Rab-1B"/>
    <property type="match status" value="1"/>
</dbReference>
<dbReference type="InterPro" id="IPR027417">
    <property type="entry name" value="P-loop_NTPase"/>
</dbReference>
<organism evidence="3 4">
    <name type="scientific">Polyplax serrata</name>
    <name type="common">Common mouse louse</name>
    <dbReference type="NCBI Taxonomy" id="468196"/>
    <lineage>
        <taxon>Eukaryota</taxon>
        <taxon>Metazoa</taxon>
        <taxon>Ecdysozoa</taxon>
        <taxon>Arthropoda</taxon>
        <taxon>Hexapoda</taxon>
        <taxon>Insecta</taxon>
        <taxon>Pterygota</taxon>
        <taxon>Neoptera</taxon>
        <taxon>Paraneoptera</taxon>
        <taxon>Psocodea</taxon>
        <taxon>Troctomorpha</taxon>
        <taxon>Phthiraptera</taxon>
        <taxon>Anoplura</taxon>
        <taxon>Polyplacidae</taxon>
        <taxon>Polyplax</taxon>
    </lineage>
</organism>
<dbReference type="PRINTS" id="PR00449">
    <property type="entry name" value="RASTRNSFRMNG"/>
</dbReference>
<dbReference type="EMBL" id="JAWJWE010000004">
    <property type="protein sequence ID" value="KAK6636351.1"/>
    <property type="molecule type" value="Genomic_DNA"/>
</dbReference>
<dbReference type="Proteomes" id="UP001372834">
    <property type="component" value="Unassembled WGS sequence"/>
</dbReference>
<comment type="caution">
    <text evidence="3">The sequence shown here is derived from an EMBL/GenBank/DDBJ whole genome shotgun (WGS) entry which is preliminary data.</text>
</comment>
<dbReference type="SUPFAM" id="SSF52540">
    <property type="entry name" value="P-loop containing nucleoside triphosphate hydrolases"/>
    <property type="match status" value="1"/>
</dbReference>
<dbReference type="GO" id="GO:0003924">
    <property type="term" value="F:GTPase activity"/>
    <property type="evidence" value="ECO:0007669"/>
    <property type="project" value="InterPro"/>
</dbReference>
<name>A0AAN8PK03_POLSC</name>
<accession>A0AAN8PK03</accession>
<dbReference type="AlphaFoldDB" id="A0AAN8PK03"/>
<proteinExistence type="inferred from homology"/>
<dbReference type="Gene3D" id="3.40.50.300">
    <property type="entry name" value="P-loop containing nucleotide triphosphate hydrolases"/>
    <property type="match status" value="1"/>
</dbReference>